<evidence type="ECO:0000313" key="2">
    <source>
        <dbReference type="Proteomes" id="UP000887577"/>
    </source>
</evidence>
<proteinExistence type="predicted"/>
<feature type="compositionally biased region" description="Basic and acidic residues" evidence="1">
    <location>
        <begin position="166"/>
        <end position="176"/>
    </location>
</feature>
<evidence type="ECO:0000313" key="3">
    <source>
        <dbReference type="WBParaSite" id="PSU_v2.g6674.t1"/>
    </source>
</evidence>
<sequence length="184" mass="20805">MGKPNKPKASSSKDHGPSSSANRLNSVVVKPKLTENKVRAFIKTNRKDFLAAKDELNHLRERLPARLQETSSLCNHLAEQVSKGFSVSASQVYEMEQAFRKLKEYASMFELKERLSREGFEARNKLDEVIATEDRRMEATRGSSGGRSATRGSGSYVRDSTQGRGRNNDEDKENSGHRHPRIYY</sequence>
<feature type="compositionally biased region" description="Low complexity" evidence="1">
    <location>
        <begin position="140"/>
        <end position="155"/>
    </location>
</feature>
<feature type="region of interest" description="Disordered" evidence="1">
    <location>
        <begin position="133"/>
        <end position="184"/>
    </location>
</feature>
<reference evidence="3" key="1">
    <citation type="submission" date="2022-11" db="UniProtKB">
        <authorList>
            <consortium name="WormBaseParasite"/>
        </authorList>
    </citation>
    <scope>IDENTIFICATION</scope>
</reference>
<dbReference type="AlphaFoldDB" id="A0A914Z1U6"/>
<accession>A0A914Z1U6</accession>
<protein>
    <submittedName>
        <fullName evidence="3">Uncharacterized protein</fullName>
    </submittedName>
</protein>
<name>A0A914Z1U6_9BILA</name>
<dbReference type="WBParaSite" id="PSU_v2.g6674.t1">
    <property type="protein sequence ID" value="PSU_v2.g6674.t1"/>
    <property type="gene ID" value="PSU_v2.g6674"/>
</dbReference>
<feature type="region of interest" description="Disordered" evidence="1">
    <location>
        <begin position="1"/>
        <end position="27"/>
    </location>
</feature>
<organism evidence="2 3">
    <name type="scientific">Panagrolaimus superbus</name>
    <dbReference type="NCBI Taxonomy" id="310955"/>
    <lineage>
        <taxon>Eukaryota</taxon>
        <taxon>Metazoa</taxon>
        <taxon>Ecdysozoa</taxon>
        <taxon>Nematoda</taxon>
        <taxon>Chromadorea</taxon>
        <taxon>Rhabditida</taxon>
        <taxon>Tylenchina</taxon>
        <taxon>Panagrolaimomorpha</taxon>
        <taxon>Panagrolaimoidea</taxon>
        <taxon>Panagrolaimidae</taxon>
        <taxon>Panagrolaimus</taxon>
    </lineage>
</organism>
<keyword evidence="2" id="KW-1185">Reference proteome</keyword>
<evidence type="ECO:0000256" key="1">
    <source>
        <dbReference type="SAM" id="MobiDB-lite"/>
    </source>
</evidence>
<dbReference type="Proteomes" id="UP000887577">
    <property type="component" value="Unplaced"/>
</dbReference>